<dbReference type="Pfam" id="PF00171">
    <property type="entry name" value="Aldedh"/>
    <property type="match status" value="1"/>
</dbReference>
<dbReference type="EMBL" id="JACOIJ010000004">
    <property type="protein sequence ID" value="MBD1428652.1"/>
    <property type="molecule type" value="Genomic_DNA"/>
</dbReference>
<evidence type="ECO:0000256" key="1">
    <source>
        <dbReference type="ARBA" id="ARBA00023002"/>
    </source>
</evidence>
<dbReference type="InterPro" id="IPR015590">
    <property type="entry name" value="Aldehyde_DH_dom"/>
</dbReference>
<accession>A0ABR7YBI4</accession>
<dbReference type="SUPFAM" id="SSF53720">
    <property type="entry name" value="ALDH-like"/>
    <property type="match status" value="1"/>
</dbReference>
<dbReference type="InterPro" id="IPR016163">
    <property type="entry name" value="Ald_DH_C"/>
</dbReference>
<reference evidence="3 4" key="1">
    <citation type="submission" date="2020-08" db="EMBL/GenBank/DDBJ databases">
        <title>Sphingobacterium sp. DN04309 isolated from aquaculture water.</title>
        <authorList>
            <person name="Zhang M."/>
        </authorList>
    </citation>
    <scope>NUCLEOTIDE SEQUENCE [LARGE SCALE GENOMIC DNA]</scope>
    <source>
        <strain evidence="3 4">DN04309</strain>
    </source>
</reference>
<comment type="caution">
    <text evidence="3">The sequence shown here is derived from an EMBL/GenBank/DDBJ whole genome shotgun (WGS) entry which is preliminary data.</text>
</comment>
<dbReference type="Gene3D" id="3.40.605.10">
    <property type="entry name" value="Aldehyde Dehydrogenase, Chain A, domain 1"/>
    <property type="match status" value="1"/>
</dbReference>
<protein>
    <submittedName>
        <fullName evidence="3">Aldehyde dehydrogenase (NADP(+))</fullName>
    </submittedName>
</protein>
<dbReference type="PANTHER" id="PTHR43353:SF3">
    <property type="entry name" value="ALDEHYDE DEHYDROGENASE-RELATED"/>
    <property type="match status" value="1"/>
</dbReference>
<sequence length="484" mass="52467">MMLQSNITELDTFVANAVDGHKYLQKLSRHDRAELMYTIASHIEALGEELILTAQEETNLPQARLNGEKARTIHQWRLYADVTASGVLLDARIDNGEGKNDIRKYNVGLGPVVVFGASNFPFAFSTAGGDTASAIGAGCSVIYKEHSAHPRTSRIMAKAIYDALQAFGAPNSVFGYISGSSHEVGQTLVAHPNVKAVAFTGSYQGGMALFKIGANRPEPIPVFAEMGSLNPVIALPAYVIANKENFAKEYIASLTLGCGQFCTNPGLLFLVKNEDSEHLKQFLKEELAAVSVNHMLHAGIRKSYDAAIQLLNATKEATVVGQSSADSEFPSAIVYTVSAEDFVANKQLQEEVFGPCGIIVECDSINQMEETIATLGGQLTITFAATKDDVQANSSLIELVKDKCGRLLFNGMPTGVEVVYAMQHGGIFPSSTDSRFTSVGPDAMKRFLRPISFQNWPDDLLPVELQNANSTQIERIENNKRILP</sequence>
<dbReference type="InterPro" id="IPR016162">
    <property type="entry name" value="Ald_DH_N"/>
</dbReference>
<organism evidence="3 4">
    <name type="scientific">Sphingobacterium litopenaei</name>
    <dbReference type="NCBI Taxonomy" id="2763500"/>
    <lineage>
        <taxon>Bacteria</taxon>
        <taxon>Pseudomonadati</taxon>
        <taxon>Bacteroidota</taxon>
        <taxon>Sphingobacteriia</taxon>
        <taxon>Sphingobacteriales</taxon>
        <taxon>Sphingobacteriaceae</taxon>
        <taxon>Sphingobacterium</taxon>
    </lineage>
</organism>
<evidence type="ECO:0000259" key="2">
    <source>
        <dbReference type="Pfam" id="PF00171"/>
    </source>
</evidence>
<gene>
    <name evidence="3" type="ORF">H8B04_03555</name>
</gene>
<dbReference type="PANTHER" id="PTHR43353">
    <property type="entry name" value="SUCCINATE-SEMIALDEHYDE DEHYDROGENASE, MITOCHONDRIAL"/>
    <property type="match status" value="1"/>
</dbReference>
<dbReference type="CDD" id="cd07129">
    <property type="entry name" value="ALDH_KGSADH"/>
    <property type="match status" value="1"/>
</dbReference>
<dbReference type="InterPro" id="IPR016161">
    <property type="entry name" value="Ald_DH/histidinol_DH"/>
</dbReference>
<dbReference type="Proteomes" id="UP000651271">
    <property type="component" value="Unassembled WGS sequence"/>
</dbReference>
<keyword evidence="1" id="KW-0560">Oxidoreductase</keyword>
<proteinExistence type="predicted"/>
<dbReference type="InterPro" id="IPR044151">
    <property type="entry name" value="ALDH_KGSADH"/>
</dbReference>
<name>A0ABR7YBI4_9SPHI</name>
<evidence type="ECO:0000313" key="4">
    <source>
        <dbReference type="Proteomes" id="UP000651271"/>
    </source>
</evidence>
<feature type="domain" description="Aldehyde dehydrogenase" evidence="2">
    <location>
        <begin position="8"/>
        <end position="447"/>
    </location>
</feature>
<dbReference type="Gene3D" id="3.40.309.10">
    <property type="entry name" value="Aldehyde Dehydrogenase, Chain A, domain 2"/>
    <property type="match status" value="1"/>
</dbReference>
<evidence type="ECO:0000313" key="3">
    <source>
        <dbReference type="EMBL" id="MBD1428652.1"/>
    </source>
</evidence>
<dbReference type="InterPro" id="IPR050740">
    <property type="entry name" value="Aldehyde_DH_Superfamily"/>
</dbReference>
<keyword evidence="4" id="KW-1185">Reference proteome</keyword>